<dbReference type="RefSeq" id="WP_184675416.1">
    <property type="nucleotide sequence ID" value="NZ_JACHGY010000001.1"/>
</dbReference>
<evidence type="ECO:0000313" key="3">
    <source>
        <dbReference type="Proteomes" id="UP000541810"/>
    </source>
</evidence>
<evidence type="ECO:0000313" key="2">
    <source>
        <dbReference type="EMBL" id="MBB6428355.1"/>
    </source>
</evidence>
<organism evidence="2 3">
    <name type="scientific">Algisphaera agarilytica</name>
    <dbReference type="NCBI Taxonomy" id="1385975"/>
    <lineage>
        <taxon>Bacteria</taxon>
        <taxon>Pseudomonadati</taxon>
        <taxon>Planctomycetota</taxon>
        <taxon>Phycisphaerae</taxon>
        <taxon>Phycisphaerales</taxon>
        <taxon>Phycisphaeraceae</taxon>
        <taxon>Algisphaera</taxon>
    </lineage>
</organism>
<sequence length="206" mass="22043">MNDHERQSDVRDEVRAYYESQTLRPEKLNQILGDIEATSPGRGRPGGAARGLAFWAGSPRGMALAAGLLLALVLGGVFAWPGGEGLTRVVAQEIALNHNKTLKPDYEAVVFSDLSLMSDKLGFTPIEPASLAERGLSLQGGRYCSVQGCMAAQLRVVDADGGAYTLYQVRPDERLAQLDPATATVDGVDVELWTEAGLVMGLARSR</sequence>
<keyword evidence="1" id="KW-1133">Transmembrane helix</keyword>
<dbReference type="AlphaFoldDB" id="A0A7X0LIL8"/>
<accession>A0A7X0LIL8</accession>
<proteinExistence type="predicted"/>
<reference evidence="2 3" key="1">
    <citation type="submission" date="2020-08" db="EMBL/GenBank/DDBJ databases">
        <title>Genomic Encyclopedia of Type Strains, Phase IV (KMG-IV): sequencing the most valuable type-strain genomes for metagenomic binning, comparative biology and taxonomic classification.</title>
        <authorList>
            <person name="Goeker M."/>
        </authorList>
    </citation>
    <scope>NUCLEOTIDE SEQUENCE [LARGE SCALE GENOMIC DNA]</scope>
    <source>
        <strain evidence="2 3">DSM 103725</strain>
    </source>
</reference>
<protein>
    <submittedName>
        <fullName evidence="2">Type IV secretory pathway TrbD component</fullName>
    </submittedName>
</protein>
<feature type="transmembrane region" description="Helical" evidence="1">
    <location>
        <begin position="61"/>
        <end position="80"/>
    </location>
</feature>
<keyword evidence="1" id="KW-0812">Transmembrane</keyword>
<name>A0A7X0LIL8_9BACT</name>
<evidence type="ECO:0000256" key="1">
    <source>
        <dbReference type="SAM" id="Phobius"/>
    </source>
</evidence>
<comment type="caution">
    <text evidence="2">The sequence shown here is derived from an EMBL/GenBank/DDBJ whole genome shotgun (WGS) entry which is preliminary data.</text>
</comment>
<dbReference type="Proteomes" id="UP000541810">
    <property type="component" value="Unassembled WGS sequence"/>
</dbReference>
<keyword evidence="3" id="KW-1185">Reference proteome</keyword>
<dbReference type="EMBL" id="JACHGY010000001">
    <property type="protein sequence ID" value="MBB6428355.1"/>
    <property type="molecule type" value="Genomic_DNA"/>
</dbReference>
<keyword evidence="1" id="KW-0472">Membrane</keyword>
<gene>
    <name evidence="2" type="ORF">HNQ40_000161</name>
</gene>